<comment type="caution">
    <text evidence="4">The sequence shown here is derived from an EMBL/GenBank/DDBJ whole genome shotgun (WGS) entry which is preliminary data.</text>
</comment>
<dbReference type="InterPro" id="IPR035979">
    <property type="entry name" value="RBD_domain_sf"/>
</dbReference>
<evidence type="ECO:0000259" key="3">
    <source>
        <dbReference type="PROSITE" id="PS50102"/>
    </source>
</evidence>
<keyword evidence="1 2" id="KW-0694">RNA-binding</keyword>
<dbReference type="GO" id="GO:0003729">
    <property type="term" value="F:mRNA binding"/>
    <property type="evidence" value="ECO:0007669"/>
    <property type="project" value="TreeGrafter"/>
</dbReference>
<proteinExistence type="predicted"/>
<evidence type="ECO:0000256" key="1">
    <source>
        <dbReference type="ARBA" id="ARBA00022884"/>
    </source>
</evidence>
<name>A0AAV8ZLC1_9CUCU</name>
<dbReference type="EMBL" id="JANEYF010001369">
    <property type="protein sequence ID" value="KAJ8964385.1"/>
    <property type="molecule type" value="Genomic_DNA"/>
</dbReference>
<dbReference type="PROSITE" id="PS50102">
    <property type="entry name" value="RRM"/>
    <property type="match status" value="1"/>
</dbReference>
<evidence type="ECO:0000313" key="4">
    <source>
        <dbReference type="EMBL" id="KAJ8964385.1"/>
    </source>
</evidence>
<reference evidence="4" key="1">
    <citation type="journal article" date="2023" name="Insect Mol. Biol.">
        <title>Genome sequencing provides insights into the evolution of gene families encoding plant cell wall-degrading enzymes in longhorned beetles.</title>
        <authorList>
            <person name="Shin N.R."/>
            <person name="Okamura Y."/>
            <person name="Kirsch R."/>
            <person name="Pauchet Y."/>
        </authorList>
    </citation>
    <scope>NUCLEOTIDE SEQUENCE</scope>
    <source>
        <strain evidence="4">RBIC_L_NR</strain>
    </source>
</reference>
<dbReference type="InterPro" id="IPR000504">
    <property type="entry name" value="RRM_dom"/>
</dbReference>
<accession>A0AAV8ZLC1</accession>
<dbReference type="SMART" id="SM00360">
    <property type="entry name" value="RRM"/>
    <property type="match status" value="1"/>
</dbReference>
<dbReference type="Gene3D" id="3.30.70.330">
    <property type="match status" value="1"/>
</dbReference>
<dbReference type="GO" id="GO:0006406">
    <property type="term" value="P:mRNA export from nucleus"/>
    <property type="evidence" value="ECO:0007669"/>
    <property type="project" value="TreeGrafter"/>
</dbReference>
<dbReference type="AlphaFoldDB" id="A0AAV8ZLC1"/>
<dbReference type="SUPFAM" id="SSF54928">
    <property type="entry name" value="RNA-binding domain, RBD"/>
    <property type="match status" value="1"/>
</dbReference>
<dbReference type="InterPro" id="IPR051229">
    <property type="entry name" value="ALYREF_mRNA_export"/>
</dbReference>
<keyword evidence="5" id="KW-1185">Reference proteome</keyword>
<organism evidence="4 5">
    <name type="scientific">Rhamnusium bicolor</name>
    <dbReference type="NCBI Taxonomy" id="1586634"/>
    <lineage>
        <taxon>Eukaryota</taxon>
        <taxon>Metazoa</taxon>
        <taxon>Ecdysozoa</taxon>
        <taxon>Arthropoda</taxon>
        <taxon>Hexapoda</taxon>
        <taxon>Insecta</taxon>
        <taxon>Pterygota</taxon>
        <taxon>Neoptera</taxon>
        <taxon>Endopterygota</taxon>
        <taxon>Coleoptera</taxon>
        <taxon>Polyphaga</taxon>
        <taxon>Cucujiformia</taxon>
        <taxon>Chrysomeloidea</taxon>
        <taxon>Cerambycidae</taxon>
        <taxon>Lepturinae</taxon>
        <taxon>Rhagiini</taxon>
        <taxon>Rhamnusium</taxon>
    </lineage>
</organism>
<dbReference type="PANTHER" id="PTHR19965:SF82">
    <property type="entry name" value="THO COMPLEX SUBUNIT 4"/>
    <property type="match status" value="1"/>
</dbReference>
<evidence type="ECO:0000256" key="2">
    <source>
        <dbReference type="PROSITE-ProRule" id="PRU00176"/>
    </source>
</evidence>
<dbReference type="Pfam" id="PF00076">
    <property type="entry name" value="RRM_1"/>
    <property type="match status" value="1"/>
</dbReference>
<gene>
    <name evidence="4" type="ORF">NQ314_004952</name>
</gene>
<dbReference type="GO" id="GO:0005634">
    <property type="term" value="C:nucleus"/>
    <property type="evidence" value="ECO:0007669"/>
    <property type="project" value="TreeGrafter"/>
</dbReference>
<dbReference type="Proteomes" id="UP001162156">
    <property type="component" value="Unassembled WGS sequence"/>
</dbReference>
<evidence type="ECO:0000313" key="5">
    <source>
        <dbReference type="Proteomes" id="UP001162156"/>
    </source>
</evidence>
<dbReference type="PANTHER" id="PTHR19965">
    <property type="entry name" value="RNA AND EXPORT FACTOR BINDING PROTEIN"/>
    <property type="match status" value="1"/>
</dbReference>
<dbReference type="InterPro" id="IPR012677">
    <property type="entry name" value="Nucleotide-bd_a/b_plait_sf"/>
</dbReference>
<protein>
    <recommendedName>
        <fullName evidence="3">RRM domain-containing protein</fullName>
    </recommendedName>
</protein>
<sequence length="116" mass="13218">MDNVKADRFPTKLIISNLHLAITDSDIHELFGMFGPLVSAAVRCDLFGRSFGTAHATFQRCTDAVRAMKNYNGVRLYGLEINIKVTSEIPSLVGTVYDEKSQNMKERRRKIRRKKK</sequence>
<feature type="domain" description="RRM" evidence="3">
    <location>
        <begin position="11"/>
        <end position="88"/>
    </location>
</feature>